<proteinExistence type="inferred from homology"/>
<keyword evidence="3" id="KW-0547">Nucleotide-binding</keyword>
<organism evidence="6 7">
    <name type="scientific">Paramecium sonneborni</name>
    <dbReference type="NCBI Taxonomy" id="65129"/>
    <lineage>
        <taxon>Eukaryota</taxon>
        <taxon>Sar</taxon>
        <taxon>Alveolata</taxon>
        <taxon>Ciliophora</taxon>
        <taxon>Intramacronucleata</taxon>
        <taxon>Oligohymenophorea</taxon>
        <taxon>Peniculida</taxon>
        <taxon>Parameciidae</taxon>
        <taxon>Paramecium</taxon>
    </lineage>
</organism>
<dbReference type="EMBL" id="CAJJDN010000049">
    <property type="protein sequence ID" value="CAD8085825.1"/>
    <property type="molecule type" value="Genomic_DNA"/>
</dbReference>
<evidence type="ECO:0000313" key="6">
    <source>
        <dbReference type="EMBL" id="CAD8085825.1"/>
    </source>
</evidence>
<dbReference type="InterPro" id="IPR017975">
    <property type="entry name" value="Tubulin_CS"/>
</dbReference>
<dbReference type="PROSITE" id="PS00227">
    <property type="entry name" value="TUBULIN"/>
    <property type="match status" value="1"/>
</dbReference>
<dbReference type="Pfam" id="PF00091">
    <property type="entry name" value="Tubulin"/>
    <property type="match status" value="1"/>
</dbReference>
<keyword evidence="2" id="KW-0493">Microtubule</keyword>
<name>A0A8S1NA05_9CILI</name>
<accession>A0A8S1NA05</accession>
<keyword evidence="7" id="KW-1185">Reference proteome</keyword>
<comment type="caution">
    <text evidence="6">The sequence shown here is derived from an EMBL/GenBank/DDBJ whole genome shotgun (WGS) entry which is preliminary data.</text>
</comment>
<dbReference type="GO" id="GO:0007017">
    <property type="term" value="P:microtubule-based process"/>
    <property type="evidence" value="ECO:0007669"/>
    <property type="project" value="InterPro"/>
</dbReference>
<evidence type="ECO:0000256" key="1">
    <source>
        <dbReference type="ARBA" id="ARBA00009636"/>
    </source>
</evidence>
<dbReference type="OrthoDB" id="301794at2759"/>
<dbReference type="InterPro" id="IPR003008">
    <property type="entry name" value="Tubulin_FtsZ_GTPase"/>
</dbReference>
<evidence type="ECO:0000256" key="2">
    <source>
        <dbReference type="ARBA" id="ARBA00022701"/>
    </source>
</evidence>
<dbReference type="Pfam" id="PF03953">
    <property type="entry name" value="Tubulin_C"/>
    <property type="match status" value="1"/>
</dbReference>
<dbReference type="Proteomes" id="UP000692954">
    <property type="component" value="Unassembled WGS sequence"/>
</dbReference>
<dbReference type="SMART" id="SM00864">
    <property type="entry name" value="Tubulin"/>
    <property type="match status" value="1"/>
</dbReference>
<dbReference type="InterPro" id="IPR018316">
    <property type="entry name" value="Tubulin/FtsZ_2-layer-sand-dom"/>
</dbReference>
<keyword evidence="4" id="KW-0342">GTP-binding</keyword>
<dbReference type="InterPro" id="IPR000217">
    <property type="entry name" value="Tubulin"/>
</dbReference>
<dbReference type="CDD" id="cd06059">
    <property type="entry name" value="Tubulin"/>
    <property type="match status" value="1"/>
</dbReference>
<dbReference type="FunFam" id="3.40.50.1440:FF:000044">
    <property type="entry name" value="Tubulin alpha chain"/>
    <property type="match status" value="1"/>
</dbReference>
<sequence>MSSAFHVHIGGAGVMIGDALWKLYEKEHNETNQKNYIYQQVNDHYHPQVLYADLDNRMIQEVQRNKQIKYKKNSFLHGKEDASNIYARGTYTLGREIVDIGLDYVRKQVETMDRLDQFVVTTSISGGTGSGFSDLLLSRLQVDYGNKVKKNGFIIFPSSDMSNNVLDIYNAMFSIEMTKEFLNSITMFDNQSMYKVIDQQLDLDFVDYSHLNNLVAQIISSYTGLRRFNCIDNAKFFANMCPYPQMHYFIPSYAKMTSINDYSRKELSQREFIKYITNKESRLYQCPKNSKYISTTLLFRQKEVNNFFGKFDLTLQNLEHFFNQSPRIFQCTSSNYQILSELAEMKKTGTFFSNDASIVSRFQQLGAKFDKLHAKRAFVFWYVTEGLEESEFHQGRESLAALENQYSNIGGETNESLNDIDQNHEY</sequence>
<evidence type="ECO:0000259" key="5">
    <source>
        <dbReference type="SMART" id="SM00864"/>
    </source>
</evidence>
<dbReference type="GO" id="GO:0005874">
    <property type="term" value="C:microtubule"/>
    <property type="evidence" value="ECO:0007669"/>
    <property type="project" value="UniProtKB-KW"/>
</dbReference>
<evidence type="ECO:0000256" key="4">
    <source>
        <dbReference type="ARBA" id="ARBA00023134"/>
    </source>
</evidence>
<evidence type="ECO:0000313" key="7">
    <source>
        <dbReference type="Proteomes" id="UP000692954"/>
    </source>
</evidence>
<protein>
    <recommendedName>
        <fullName evidence="5">Tubulin/FtsZ GTPase domain-containing protein</fullName>
    </recommendedName>
</protein>
<feature type="domain" description="Tubulin/FtsZ GTPase" evidence="5">
    <location>
        <begin position="34"/>
        <end position="230"/>
    </location>
</feature>
<dbReference type="PANTHER" id="PTHR11588">
    <property type="entry name" value="TUBULIN"/>
    <property type="match status" value="1"/>
</dbReference>
<gene>
    <name evidence="6" type="ORF">PSON_ATCC_30995.1.T0490035</name>
</gene>
<reference evidence="6" key="1">
    <citation type="submission" date="2021-01" db="EMBL/GenBank/DDBJ databases">
        <authorList>
            <consortium name="Genoscope - CEA"/>
            <person name="William W."/>
        </authorList>
    </citation>
    <scope>NUCLEOTIDE SEQUENCE</scope>
</reference>
<dbReference type="GO" id="GO:0005525">
    <property type="term" value="F:GTP binding"/>
    <property type="evidence" value="ECO:0007669"/>
    <property type="project" value="UniProtKB-KW"/>
</dbReference>
<comment type="similarity">
    <text evidence="1">Belongs to the tubulin family.</text>
</comment>
<evidence type="ECO:0000256" key="3">
    <source>
        <dbReference type="ARBA" id="ARBA00022741"/>
    </source>
</evidence>
<dbReference type="AlphaFoldDB" id="A0A8S1NA05"/>